<comment type="caution">
    <text evidence="7">The sequence shown here is derived from an EMBL/GenBank/DDBJ whole genome shotgun (WGS) entry which is preliminary data.</text>
</comment>
<dbReference type="RefSeq" id="WP_094690997.1">
    <property type="nucleotide sequence ID" value="NZ_MWWQ01000006.1"/>
</dbReference>
<keyword evidence="5 6" id="KW-0472">Membrane</keyword>
<dbReference type="InterPro" id="IPR003339">
    <property type="entry name" value="ABC/ECF_trnsptr_transmembrane"/>
</dbReference>
<dbReference type="GO" id="GO:0005886">
    <property type="term" value="C:plasma membrane"/>
    <property type="evidence" value="ECO:0007669"/>
    <property type="project" value="UniProtKB-ARBA"/>
</dbReference>
<dbReference type="PANTHER" id="PTHR34857:SF2">
    <property type="entry name" value="SLL0384 PROTEIN"/>
    <property type="match status" value="1"/>
</dbReference>
<keyword evidence="8" id="KW-1185">Reference proteome</keyword>
<dbReference type="Pfam" id="PF02361">
    <property type="entry name" value="CbiQ"/>
    <property type="match status" value="1"/>
</dbReference>
<dbReference type="CDD" id="cd16914">
    <property type="entry name" value="EcfT"/>
    <property type="match status" value="1"/>
</dbReference>
<evidence type="ECO:0000256" key="5">
    <source>
        <dbReference type="ARBA" id="ARBA00023136"/>
    </source>
</evidence>
<gene>
    <name evidence="7" type="ORF">PSSU_0671</name>
</gene>
<evidence type="ECO:0000313" key="8">
    <source>
        <dbReference type="Proteomes" id="UP000216454"/>
    </source>
</evidence>
<keyword evidence="3 6" id="KW-0812">Transmembrane</keyword>
<name>A0A261EYG9_9BIFI</name>
<proteinExistence type="predicted"/>
<dbReference type="AlphaFoldDB" id="A0A261EYG9"/>
<evidence type="ECO:0000256" key="3">
    <source>
        <dbReference type="ARBA" id="ARBA00022692"/>
    </source>
</evidence>
<accession>A0A261EYG9</accession>
<evidence type="ECO:0000256" key="6">
    <source>
        <dbReference type="SAM" id="Phobius"/>
    </source>
</evidence>
<feature type="transmembrane region" description="Helical" evidence="6">
    <location>
        <begin position="215"/>
        <end position="235"/>
    </location>
</feature>
<evidence type="ECO:0000256" key="2">
    <source>
        <dbReference type="ARBA" id="ARBA00022475"/>
    </source>
</evidence>
<feature type="transmembrane region" description="Helical" evidence="6">
    <location>
        <begin position="20"/>
        <end position="37"/>
    </location>
</feature>
<organism evidence="7 8">
    <name type="scientific">Pseudoscardovia suis</name>
    <dbReference type="NCBI Taxonomy" id="987063"/>
    <lineage>
        <taxon>Bacteria</taxon>
        <taxon>Bacillati</taxon>
        <taxon>Actinomycetota</taxon>
        <taxon>Actinomycetes</taxon>
        <taxon>Bifidobacteriales</taxon>
        <taxon>Bifidobacteriaceae</taxon>
        <taxon>Pseudoscardovia</taxon>
    </lineage>
</organism>
<reference evidence="7 8" key="1">
    <citation type="journal article" date="2017" name="BMC Genomics">
        <title>Comparative genomic and phylogenomic analyses of the Bifidobacteriaceae family.</title>
        <authorList>
            <person name="Lugli G.A."/>
            <person name="Milani C."/>
            <person name="Turroni F."/>
            <person name="Duranti S."/>
            <person name="Mancabelli L."/>
            <person name="Mangifesta M."/>
            <person name="Ferrario C."/>
            <person name="Modesto M."/>
            <person name="Mattarelli P."/>
            <person name="Jiri K."/>
            <person name="van Sinderen D."/>
            <person name="Ventura M."/>
        </authorList>
    </citation>
    <scope>NUCLEOTIDE SEQUENCE [LARGE SCALE GENOMIC DNA]</scope>
    <source>
        <strain evidence="7 8">DSM 24744</strain>
    </source>
</reference>
<feature type="transmembrane region" description="Helical" evidence="6">
    <location>
        <begin position="89"/>
        <end position="113"/>
    </location>
</feature>
<dbReference type="InterPro" id="IPR051611">
    <property type="entry name" value="ECF_transporter_component"/>
</dbReference>
<evidence type="ECO:0000313" key="7">
    <source>
        <dbReference type="EMBL" id="OZG51888.1"/>
    </source>
</evidence>
<comment type="subcellular location">
    <subcellularLocation>
        <location evidence="1">Membrane</location>
        <topology evidence="1">Multi-pass membrane protein</topology>
    </subcellularLocation>
</comment>
<protein>
    <submittedName>
        <fullName evidence="7">Cobalt transport protein</fullName>
    </submittedName>
</protein>
<evidence type="ECO:0000256" key="4">
    <source>
        <dbReference type="ARBA" id="ARBA00022989"/>
    </source>
</evidence>
<dbReference type="PANTHER" id="PTHR34857">
    <property type="entry name" value="SLL0384 PROTEIN"/>
    <property type="match status" value="1"/>
</dbReference>
<feature type="transmembrane region" description="Helical" evidence="6">
    <location>
        <begin position="65"/>
        <end position="83"/>
    </location>
</feature>
<sequence length="244" mass="26681">MHMSSLAQRGPLHCDPRTKLAFTLTVGCFCLTSAGGTAPAMQWVRWLLSAAAFVLLACSGRVRQALCMAVFAGMCIGVARLAVTWQGSFAWLSTMSVAMWMQMLPSGVAAYWLMATTTASELTTALQRWHVPQAITIPLAVIFRFFPTATQEQRAIRDAMRMRGVRVRGRKARLMLEYRIVPLVANVVRIGDELTQAALTRGLGERRDRTSIAKVGFGAFDILMFAGCAACYALWALTAAGVVR</sequence>
<dbReference type="Proteomes" id="UP000216454">
    <property type="component" value="Unassembled WGS sequence"/>
</dbReference>
<evidence type="ECO:0000256" key="1">
    <source>
        <dbReference type="ARBA" id="ARBA00004141"/>
    </source>
</evidence>
<keyword evidence="2" id="KW-1003">Cell membrane</keyword>
<dbReference type="EMBL" id="MWWQ01000006">
    <property type="protein sequence ID" value="OZG51888.1"/>
    <property type="molecule type" value="Genomic_DNA"/>
</dbReference>
<dbReference type="OrthoDB" id="3251998at2"/>
<keyword evidence="4 6" id="KW-1133">Transmembrane helix</keyword>